<keyword evidence="5 7" id="KW-1133">Transmembrane helix</keyword>
<evidence type="ECO:0000313" key="8">
    <source>
        <dbReference type="EMBL" id="WRP18127.1"/>
    </source>
</evidence>
<reference evidence="8 9" key="1">
    <citation type="journal article" date="2024" name="Front. Microbiol.">
        <title>Novel thermophilic genera Geochorda gen. nov. and Carboxydochorda gen. nov. from the deep terrestrial subsurface reveal the ecophysiological diversity in the class Limnochordia.</title>
        <authorList>
            <person name="Karnachuk O.V."/>
            <person name="Lukina A.P."/>
            <person name="Avakyan M.R."/>
            <person name="Kadnikov V.V."/>
            <person name="Begmatov S."/>
            <person name="Beletsky A.V."/>
            <person name="Vlasova K.G."/>
            <person name="Novikov A.A."/>
            <person name="Shcherbakova V.A."/>
            <person name="Mardanov A.V."/>
            <person name="Ravin N.V."/>
        </authorList>
    </citation>
    <scope>NUCLEOTIDE SEQUENCE [LARGE SCALE GENOMIC DNA]</scope>
    <source>
        <strain evidence="8 9">L945</strain>
    </source>
</reference>
<feature type="transmembrane region" description="Helical" evidence="7">
    <location>
        <begin position="37"/>
        <end position="66"/>
    </location>
</feature>
<protein>
    <submittedName>
        <fullName evidence="8">Electron transport complex subunit RsxE</fullName>
    </submittedName>
</protein>
<feature type="transmembrane region" description="Helical" evidence="7">
    <location>
        <begin position="181"/>
        <end position="203"/>
    </location>
</feature>
<dbReference type="RefSeq" id="WP_324717398.1">
    <property type="nucleotide sequence ID" value="NZ_CP141615.1"/>
</dbReference>
<evidence type="ECO:0000256" key="7">
    <source>
        <dbReference type="SAM" id="Phobius"/>
    </source>
</evidence>
<dbReference type="InterPro" id="IPR003667">
    <property type="entry name" value="NqrDE/RnfAE"/>
</dbReference>
<feature type="transmembrane region" description="Helical" evidence="7">
    <location>
        <begin position="106"/>
        <end position="128"/>
    </location>
</feature>
<accession>A0ABZ1C1D1</accession>
<keyword evidence="6 7" id="KW-0472">Membrane</keyword>
<evidence type="ECO:0000256" key="6">
    <source>
        <dbReference type="ARBA" id="ARBA00023136"/>
    </source>
</evidence>
<organism evidence="8 9">
    <name type="scientific">Carboxydichorda subterranea</name>
    <dbReference type="NCBI Taxonomy" id="3109565"/>
    <lineage>
        <taxon>Bacteria</taxon>
        <taxon>Bacillati</taxon>
        <taxon>Bacillota</taxon>
        <taxon>Limnochordia</taxon>
        <taxon>Limnochordales</taxon>
        <taxon>Geochordaceae</taxon>
        <taxon>Carboxydichorda</taxon>
    </lineage>
</organism>
<feature type="transmembrane region" description="Helical" evidence="7">
    <location>
        <begin position="78"/>
        <end position="100"/>
    </location>
</feature>
<dbReference type="Pfam" id="PF02508">
    <property type="entry name" value="Rnf-Nqr"/>
    <property type="match status" value="1"/>
</dbReference>
<evidence type="ECO:0000256" key="5">
    <source>
        <dbReference type="ARBA" id="ARBA00022989"/>
    </source>
</evidence>
<keyword evidence="4" id="KW-1278">Translocase</keyword>
<evidence type="ECO:0000256" key="1">
    <source>
        <dbReference type="ARBA" id="ARBA00004127"/>
    </source>
</evidence>
<dbReference type="Proteomes" id="UP001332192">
    <property type="component" value="Chromosome"/>
</dbReference>
<dbReference type="PANTHER" id="PTHR30586:SF0">
    <property type="entry name" value="ION-TRANSLOCATING OXIDOREDUCTASE COMPLEX SUBUNIT E"/>
    <property type="match status" value="1"/>
</dbReference>
<evidence type="ECO:0000313" key="9">
    <source>
        <dbReference type="Proteomes" id="UP001332192"/>
    </source>
</evidence>
<evidence type="ECO:0000256" key="3">
    <source>
        <dbReference type="ARBA" id="ARBA00022692"/>
    </source>
</evidence>
<evidence type="ECO:0000256" key="2">
    <source>
        <dbReference type="ARBA" id="ARBA00022448"/>
    </source>
</evidence>
<comment type="subcellular location">
    <subcellularLocation>
        <location evidence="1">Endomembrane system</location>
        <topology evidence="1">Multi-pass membrane protein</topology>
    </subcellularLocation>
</comment>
<keyword evidence="3 7" id="KW-0812">Transmembrane</keyword>
<sequence>MADDSRGGLIKTLAGDVARGIWAENPPLRMLIGMCPVLAITTAAINGLIMGLAVTAVLLITGVIVSAMHRVIPDNVRIPVFVVIIATAVTVTDMTLAGLLPAVHDALGIFVPLIVVNCIILARAEAFASKHGVMRSAADALGMGLGEIWGLTLIAALRELLARGTIFGWQLLGDWFTPLGLFSLPPGAFLTLGAVVAGLNAAVRVAQERAQARKAAGMAGARVAEAAGMGGGVR</sequence>
<evidence type="ECO:0000256" key="4">
    <source>
        <dbReference type="ARBA" id="ARBA00022967"/>
    </source>
</evidence>
<dbReference type="PIRSF" id="PIRSF006102">
    <property type="entry name" value="NQR_DE"/>
    <property type="match status" value="1"/>
</dbReference>
<dbReference type="PANTHER" id="PTHR30586">
    <property type="entry name" value="ELECTRON TRANSPORT COMPLEX PROTEIN RNFE"/>
    <property type="match status" value="1"/>
</dbReference>
<keyword evidence="9" id="KW-1185">Reference proteome</keyword>
<feature type="transmembrane region" description="Helical" evidence="7">
    <location>
        <begin position="140"/>
        <end position="161"/>
    </location>
</feature>
<proteinExistence type="predicted"/>
<keyword evidence="2" id="KW-0813">Transport</keyword>
<name>A0ABZ1C1D1_9FIRM</name>
<dbReference type="EMBL" id="CP141615">
    <property type="protein sequence ID" value="WRP18127.1"/>
    <property type="molecule type" value="Genomic_DNA"/>
</dbReference>
<gene>
    <name evidence="8" type="primary">rsxE</name>
    <name evidence="8" type="ORF">U7230_03735</name>
</gene>
<dbReference type="NCBIfam" id="NF009070">
    <property type="entry name" value="PRK12405.1"/>
    <property type="match status" value="1"/>
</dbReference>